<sequence length="132" mass="14964">MCQGQRRSPHRLYFQARQHTHSCWHGTTSNHYTFPFVLKACGTAGTFKKGEVIHGQVVKWIRLGLVCGSRDISTCLLAHVQPPHGHSNTHITGKARHWTFSIWVDISRHGNTVEMGFMTLACKASRMKKLAR</sequence>
<keyword evidence="2" id="KW-1185">Reference proteome</keyword>
<dbReference type="Proteomes" id="UP001603857">
    <property type="component" value="Unassembled WGS sequence"/>
</dbReference>
<dbReference type="EMBL" id="JBGMDY010000008">
    <property type="protein sequence ID" value="KAL2325177.1"/>
    <property type="molecule type" value="Genomic_DNA"/>
</dbReference>
<dbReference type="AlphaFoldDB" id="A0ABD1LNU0"/>
<protein>
    <submittedName>
        <fullName evidence="1">Uncharacterized protein</fullName>
    </submittedName>
</protein>
<proteinExistence type="predicted"/>
<organism evidence="1 2">
    <name type="scientific">Flemingia macrophylla</name>
    <dbReference type="NCBI Taxonomy" id="520843"/>
    <lineage>
        <taxon>Eukaryota</taxon>
        <taxon>Viridiplantae</taxon>
        <taxon>Streptophyta</taxon>
        <taxon>Embryophyta</taxon>
        <taxon>Tracheophyta</taxon>
        <taxon>Spermatophyta</taxon>
        <taxon>Magnoliopsida</taxon>
        <taxon>eudicotyledons</taxon>
        <taxon>Gunneridae</taxon>
        <taxon>Pentapetalae</taxon>
        <taxon>rosids</taxon>
        <taxon>fabids</taxon>
        <taxon>Fabales</taxon>
        <taxon>Fabaceae</taxon>
        <taxon>Papilionoideae</taxon>
        <taxon>50 kb inversion clade</taxon>
        <taxon>NPAAA clade</taxon>
        <taxon>indigoferoid/millettioid clade</taxon>
        <taxon>Phaseoleae</taxon>
        <taxon>Flemingia</taxon>
    </lineage>
</organism>
<reference evidence="1 2" key="1">
    <citation type="submission" date="2024-08" db="EMBL/GenBank/DDBJ databases">
        <title>Insights into the chromosomal genome structure of Flemingia macrophylla.</title>
        <authorList>
            <person name="Ding Y."/>
            <person name="Zhao Y."/>
            <person name="Bi W."/>
            <person name="Wu M."/>
            <person name="Zhao G."/>
            <person name="Gong Y."/>
            <person name="Li W."/>
            <person name="Zhang P."/>
        </authorList>
    </citation>
    <scope>NUCLEOTIDE SEQUENCE [LARGE SCALE GENOMIC DNA]</scope>
    <source>
        <strain evidence="1">DYQJB</strain>
        <tissue evidence="1">Leaf</tissue>
    </source>
</reference>
<name>A0ABD1LNU0_9FABA</name>
<evidence type="ECO:0000313" key="2">
    <source>
        <dbReference type="Proteomes" id="UP001603857"/>
    </source>
</evidence>
<comment type="caution">
    <text evidence="1">The sequence shown here is derived from an EMBL/GenBank/DDBJ whole genome shotgun (WGS) entry which is preliminary data.</text>
</comment>
<evidence type="ECO:0000313" key="1">
    <source>
        <dbReference type="EMBL" id="KAL2325177.1"/>
    </source>
</evidence>
<gene>
    <name evidence="1" type="ORF">Fmac_024235</name>
</gene>
<accession>A0ABD1LNU0</accession>